<keyword evidence="2" id="KW-1185">Reference proteome</keyword>
<comment type="caution">
    <text evidence="1">The sequence shown here is derived from an EMBL/GenBank/DDBJ whole genome shotgun (WGS) entry which is preliminary data.</text>
</comment>
<organism evidence="1 2">
    <name type="scientific">Irpex rosettiformis</name>
    <dbReference type="NCBI Taxonomy" id="378272"/>
    <lineage>
        <taxon>Eukaryota</taxon>
        <taxon>Fungi</taxon>
        <taxon>Dikarya</taxon>
        <taxon>Basidiomycota</taxon>
        <taxon>Agaricomycotina</taxon>
        <taxon>Agaricomycetes</taxon>
        <taxon>Polyporales</taxon>
        <taxon>Irpicaceae</taxon>
        <taxon>Irpex</taxon>
    </lineage>
</organism>
<sequence length="160" mass="18099">MLGCAEDSVQSTTAAMRDVGRDEHWQTTSTRCPNLGADVMVRSWTSYINAASTRQCRQRRRWPTFSDASNVVLIMMLCRSTGPSLCWPSRASAAVIESSTRQLSRFNSKFFRNVRTNDDPQSSFPSLSWRCVLRDKHVLKQKNIRKTRPGGLDSTHSGEL</sequence>
<accession>A0ACB8UJ02</accession>
<reference evidence="1" key="1">
    <citation type="journal article" date="2021" name="Environ. Microbiol.">
        <title>Gene family expansions and transcriptome signatures uncover fungal adaptations to wood decay.</title>
        <authorList>
            <person name="Hage H."/>
            <person name="Miyauchi S."/>
            <person name="Viragh M."/>
            <person name="Drula E."/>
            <person name="Min B."/>
            <person name="Chaduli D."/>
            <person name="Navarro D."/>
            <person name="Favel A."/>
            <person name="Norest M."/>
            <person name="Lesage-Meessen L."/>
            <person name="Balint B."/>
            <person name="Merenyi Z."/>
            <person name="de Eugenio L."/>
            <person name="Morin E."/>
            <person name="Martinez A.T."/>
            <person name="Baldrian P."/>
            <person name="Stursova M."/>
            <person name="Martinez M.J."/>
            <person name="Novotny C."/>
            <person name="Magnuson J.K."/>
            <person name="Spatafora J.W."/>
            <person name="Maurice S."/>
            <person name="Pangilinan J."/>
            <person name="Andreopoulos W."/>
            <person name="LaButti K."/>
            <person name="Hundley H."/>
            <person name="Na H."/>
            <person name="Kuo A."/>
            <person name="Barry K."/>
            <person name="Lipzen A."/>
            <person name="Henrissat B."/>
            <person name="Riley R."/>
            <person name="Ahrendt S."/>
            <person name="Nagy L.G."/>
            <person name="Grigoriev I.V."/>
            <person name="Martin F."/>
            <person name="Rosso M.N."/>
        </authorList>
    </citation>
    <scope>NUCLEOTIDE SEQUENCE</scope>
    <source>
        <strain evidence="1">CBS 384.51</strain>
    </source>
</reference>
<evidence type="ECO:0000313" key="1">
    <source>
        <dbReference type="EMBL" id="KAI0094059.1"/>
    </source>
</evidence>
<gene>
    <name evidence="1" type="ORF">BDY19DRAFT_295883</name>
</gene>
<evidence type="ECO:0000313" key="2">
    <source>
        <dbReference type="Proteomes" id="UP001055072"/>
    </source>
</evidence>
<dbReference type="EMBL" id="MU274901">
    <property type="protein sequence ID" value="KAI0094059.1"/>
    <property type="molecule type" value="Genomic_DNA"/>
</dbReference>
<protein>
    <submittedName>
        <fullName evidence="1">Uncharacterized protein</fullName>
    </submittedName>
</protein>
<name>A0ACB8UJ02_9APHY</name>
<dbReference type="Proteomes" id="UP001055072">
    <property type="component" value="Unassembled WGS sequence"/>
</dbReference>
<proteinExistence type="predicted"/>